<comment type="caution">
    <text evidence="2">The sequence shown here is derived from an EMBL/GenBank/DDBJ whole genome shotgun (WGS) entry which is preliminary data.</text>
</comment>
<feature type="region of interest" description="Disordered" evidence="1">
    <location>
        <begin position="33"/>
        <end position="55"/>
    </location>
</feature>
<dbReference type="RefSeq" id="WP_216468756.1">
    <property type="nucleotide sequence ID" value="NZ_JAHLQI010000001.1"/>
</dbReference>
<evidence type="ECO:0000313" key="2">
    <source>
        <dbReference type="EMBL" id="MBU5489143.1"/>
    </source>
</evidence>
<protein>
    <recommendedName>
        <fullName evidence="4">Head fiber protein</fullName>
    </recommendedName>
</protein>
<evidence type="ECO:0000313" key="3">
    <source>
        <dbReference type="Proteomes" id="UP000783588"/>
    </source>
</evidence>
<gene>
    <name evidence="2" type="ORF">KQI75_00635</name>
</gene>
<evidence type="ECO:0000256" key="1">
    <source>
        <dbReference type="SAM" id="MobiDB-lite"/>
    </source>
</evidence>
<reference evidence="2 3" key="1">
    <citation type="submission" date="2021-06" db="EMBL/GenBank/DDBJ databases">
        <authorList>
            <person name="Sun Q."/>
            <person name="Li D."/>
        </authorList>
    </citation>
    <scope>NUCLEOTIDE SEQUENCE [LARGE SCALE GENOMIC DNA]</scope>
    <source>
        <strain evidence="2 3">MSJd-7</strain>
    </source>
</reference>
<keyword evidence="3" id="KW-1185">Reference proteome</keyword>
<organism evidence="2 3">
    <name type="scientific">Butyricicoccus intestinisimiae</name>
    <dbReference type="NCBI Taxonomy" id="2841509"/>
    <lineage>
        <taxon>Bacteria</taxon>
        <taxon>Bacillati</taxon>
        <taxon>Bacillota</taxon>
        <taxon>Clostridia</taxon>
        <taxon>Eubacteriales</taxon>
        <taxon>Butyricicoccaceae</taxon>
        <taxon>Butyricicoccus</taxon>
    </lineage>
</organism>
<accession>A0ABS6EN71</accession>
<dbReference type="Proteomes" id="UP000783588">
    <property type="component" value="Unassembled WGS sequence"/>
</dbReference>
<name>A0ABS6EN71_9FIRM</name>
<sequence>MADVKYKNKVVYDGEVLIDLTADTVTPDKLASGITAHDKSGAPVTGTSTKDSDTSNDTAAVAEILKGKTAHARGVQLVGTMPNNGAVTGTISTKAGSYTIPQGYHDGSGKVAISTTEQGKIVAGNIKSGVSILGVTGTYSGASIKAQTKTVTPKATAQTVQPDSGYDYLSAVTVEKIPYVEAENAAGGITVTIG</sequence>
<dbReference type="EMBL" id="JAHLQI010000001">
    <property type="protein sequence ID" value="MBU5489143.1"/>
    <property type="molecule type" value="Genomic_DNA"/>
</dbReference>
<proteinExistence type="predicted"/>
<evidence type="ECO:0008006" key="4">
    <source>
        <dbReference type="Google" id="ProtNLM"/>
    </source>
</evidence>